<dbReference type="Proteomes" id="UP000249467">
    <property type="component" value="Unassembled WGS sequence"/>
</dbReference>
<gene>
    <name evidence="1" type="ORF">DCF19_08505</name>
</gene>
<dbReference type="AlphaFoldDB" id="A0A2W4WJ27"/>
<protein>
    <submittedName>
        <fullName evidence="1">Uncharacterized protein</fullName>
    </submittedName>
</protein>
<reference evidence="1 2" key="1">
    <citation type="submission" date="2018-04" db="EMBL/GenBank/DDBJ databases">
        <authorList>
            <person name="Go L.Y."/>
            <person name="Mitchell J.A."/>
        </authorList>
    </citation>
    <scope>NUCLEOTIDE SEQUENCE [LARGE SCALE GENOMIC DNA]</scope>
    <source>
        <strain evidence="1">ULC066bin1</strain>
    </source>
</reference>
<name>A0A2W4WJ27_9CYAN</name>
<comment type="caution">
    <text evidence="1">The sequence shown here is derived from an EMBL/GenBank/DDBJ whole genome shotgun (WGS) entry which is preliminary data.</text>
</comment>
<evidence type="ECO:0000313" key="2">
    <source>
        <dbReference type="Proteomes" id="UP000249467"/>
    </source>
</evidence>
<dbReference type="Pfam" id="PF14218">
    <property type="entry name" value="COP23"/>
    <property type="match status" value="1"/>
</dbReference>
<accession>A0A2W4WJ27</accession>
<dbReference type="EMBL" id="QBML01000009">
    <property type="protein sequence ID" value="PZO41899.1"/>
    <property type="molecule type" value="Genomic_DNA"/>
</dbReference>
<organism evidence="1 2">
    <name type="scientific">Pseudanabaena frigida</name>
    <dbReference type="NCBI Taxonomy" id="945775"/>
    <lineage>
        <taxon>Bacteria</taxon>
        <taxon>Bacillati</taxon>
        <taxon>Cyanobacteriota</taxon>
        <taxon>Cyanophyceae</taxon>
        <taxon>Pseudanabaenales</taxon>
        <taxon>Pseudanabaenaceae</taxon>
        <taxon>Pseudanabaena</taxon>
    </lineage>
</organism>
<sequence length="199" mass="21604">MFEKIQLIATSLTIIVGMGIATISTSSESQTLATSDSSSVTFLCQLIDKTPNTIARISSKTASLDQAKSTQNISVIQWKRSDYSESNETPMERCTRVSKILQYYGNKGTLNYITYGDMDGKEVVCATTSEGSPCSLLIFTLEKDENPKQIVTDLRQIIQNPQILSSSGNNIPKTEVSSRWQNPYGLGVSKSAGSGGAVR</sequence>
<reference evidence="1 2" key="2">
    <citation type="submission" date="2018-06" db="EMBL/GenBank/DDBJ databases">
        <title>Metagenomic assembly of (sub)arctic Cyanobacteria and their associated microbiome from non-axenic cultures.</title>
        <authorList>
            <person name="Baurain D."/>
        </authorList>
    </citation>
    <scope>NUCLEOTIDE SEQUENCE [LARGE SCALE GENOMIC DNA]</scope>
    <source>
        <strain evidence="1">ULC066bin1</strain>
    </source>
</reference>
<evidence type="ECO:0000313" key="1">
    <source>
        <dbReference type="EMBL" id="PZO41899.1"/>
    </source>
</evidence>
<proteinExistence type="predicted"/>
<dbReference type="InterPro" id="IPR025478">
    <property type="entry name" value="COP23"/>
</dbReference>